<evidence type="ECO:0000313" key="2">
    <source>
        <dbReference type="EMBL" id="TGZ49708.1"/>
    </source>
</evidence>
<evidence type="ECO:0000256" key="1">
    <source>
        <dbReference type="SAM" id="MobiDB-lite"/>
    </source>
</evidence>
<comment type="caution">
    <text evidence="2">The sequence shown here is derived from an EMBL/GenBank/DDBJ whole genome shotgun (WGS) entry which is preliminary data.</text>
</comment>
<feature type="region of interest" description="Disordered" evidence="1">
    <location>
        <begin position="82"/>
        <end position="111"/>
    </location>
</feature>
<reference evidence="2 3" key="1">
    <citation type="journal article" date="2019" name="Philos. Trans. R. Soc. Lond., B, Biol. Sci.">
        <title>Ant behaviour and brain gene expression of defending hosts depend on the ecological success of the intruding social parasite.</title>
        <authorList>
            <person name="Kaur R."/>
            <person name="Stoldt M."/>
            <person name="Jongepier E."/>
            <person name="Feldmeyer B."/>
            <person name="Menzel F."/>
            <person name="Bornberg-Bauer E."/>
            <person name="Foitzik S."/>
        </authorList>
    </citation>
    <scope>NUCLEOTIDE SEQUENCE [LARGE SCALE GENOMIC DNA]</scope>
    <source>
        <tissue evidence="2">Whole body</tissue>
    </source>
</reference>
<name>A0A4S2KPD9_9HYME</name>
<evidence type="ECO:0000313" key="3">
    <source>
        <dbReference type="Proteomes" id="UP000310200"/>
    </source>
</evidence>
<keyword evidence="3" id="KW-1185">Reference proteome</keyword>
<accession>A0A4S2KPD9</accession>
<gene>
    <name evidence="2" type="ORF">DBV15_01236</name>
</gene>
<dbReference type="AlphaFoldDB" id="A0A4S2KPD9"/>
<proteinExistence type="predicted"/>
<dbReference type="Proteomes" id="UP000310200">
    <property type="component" value="Unassembled WGS sequence"/>
</dbReference>
<protein>
    <submittedName>
        <fullName evidence="2">Uncharacterized protein</fullName>
    </submittedName>
</protein>
<dbReference type="EMBL" id="QBLH01002107">
    <property type="protein sequence ID" value="TGZ49708.1"/>
    <property type="molecule type" value="Genomic_DNA"/>
</dbReference>
<sequence>MPGILSENLLAPAVKRECKSGVAELSWIIIFIPRHANRNLYGAIVKLTNLLFLASPRLASQRKNSRHGECQVQRWCPSCNARARERGKDERKKEERGKDKDKGSFLKRCDI</sequence>
<organism evidence="2 3">
    <name type="scientific">Temnothorax longispinosus</name>
    <dbReference type="NCBI Taxonomy" id="300112"/>
    <lineage>
        <taxon>Eukaryota</taxon>
        <taxon>Metazoa</taxon>
        <taxon>Ecdysozoa</taxon>
        <taxon>Arthropoda</taxon>
        <taxon>Hexapoda</taxon>
        <taxon>Insecta</taxon>
        <taxon>Pterygota</taxon>
        <taxon>Neoptera</taxon>
        <taxon>Endopterygota</taxon>
        <taxon>Hymenoptera</taxon>
        <taxon>Apocrita</taxon>
        <taxon>Aculeata</taxon>
        <taxon>Formicoidea</taxon>
        <taxon>Formicidae</taxon>
        <taxon>Myrmicinae</taxon>
        <taxon>Temnothorax</taxon>
    </lineage>
</organism>